<dbReference type="Pfam" id="PF00078">
    <property type="entry name" value="RVT_1"/>
    <property type="match status" value="1"/>
</dbReference>
<gene>
    <name evidence="3" type="ORF">R1sor_008927</name>
</gene>
<dbReference type="InterPro" id="IPR043502">
    <property type="entry name" value="DNA/RNA_pol_sf"/>
</dbReference>
<accession>A0ABD3H4L0</accession>
<protein>
    <recommendedName>
        <fullName evidence="2">Reverse transcriptase domain-containing protein</fullName>
    </recommendedName>
</protein>
<evidence type="ECO:0000313" key="3">
    <source>
        <dbReference type="EMBL" id="KAL3686353.1"/>
    </source>
</evidence>
<evidence type="ECO:0000313" key="4">
    <source>
        <dbReference type="Proteomes" id="UP001633002"/>
    </source>
</evidence>
<evidence type="ECO:0000256" key="1">
    <source>
        <dbReference type="SAM" id="SignalP"/>
    </source>
</evidence>
<dbReference type="InterPro" id="IPR000477">
    <property type="entry name" value="RT_dom"/>
</dbReference>
<dbReference type="Proteomes" id="UP001633002">
    <property type="component" value="Unassembled WGS sequence"/>
</dbReference>
<evidence type="ECO:0000259" key="2">
    <source>
        <dbReference type="Pfam" id="PF00078"/>
    </source>
</evidence>
<dbReference type="EMBL" id="JBJQOH010000005">
    <property type="protein sequence ID" value="KAL3686353.1"/>
    <property type="molecule type" value="Genomic_DNA"/>
</dbReference>
<dbReference type="PANTHER" id="PTHR31635:SF196">
    <property type="entry name" value="REVERSE TRANSCRIPTASE DOMAIN-CONTAINING PROTEIN-RELATED"/>
    <property type="match status" value="1"/>
</dbReference>
<keyword evidence="1" id="KW-0732">Signal</keyword>
<reference evidence="3 4" key="1">
    <citation type="submission" date="2024-09" db="EMBL/GenBank/DDBJ databases">
        <title>Chromosome-scale assembly of Riccia sorocarpa.</title>
        <authorList>
            <person name="Paukszto L."/>
        </authorList>
    </citation>
    <scope>NUCLEOTIDE SEQUENCE [LARGE SCALE GENOMIC DNA]</scope>
    <source>
        <strain evidence="3">LP-2024</strain>
        <tissue evidence="3">Aerial parts of the thallus</tissue>
    </source>
</reference>
<comment type="caution">
    <text evidence="3">The sequence shown here is derived from an EMBL/GenBank/DDBJ whole genome shotgun (WGS) entry which is preliminary data.</text>
</comment>
<sequence>MTSPILILLMILLLSLVTAVSRSRSSQVGICPLTPLWAWELAWGRAREVFKEIRREEQSQRSKLQVQQQKLGELRLNLAENLGESNLEEYRTLEEQVRKTEMLEQSIIRRMSRQTWLKDGDRCSKYFFALLKSKHAHESMTSITTEDRTTLEQEEQIAEEIHRFYRQLYQQLTITQDERQERRKILELVVHKVPEEDNLLIAREPSMSELTDMVQTMAREKVPGEDGLTVEVLLASWEWTSRACLLVTQEFWESKSLGCKNVAAVVKLLPTTEEKQFLNNWRPIFLLPIIYKIAARILAARIKDLVPKLVDPEQTGFVDGRSITDNILCVKLSQELAGQRNVPSLFYKLDFAKAFDHVQHEFLWETMRQMGFCQNYIELIQGLVGHGSAKVYFNGTATNSFSLERGVRQGCPISPLLFALSTQPLMALLQDEEKKGNLKGLEIPGGRPLLHRLFADDSGITLQASEQNFSNLRVAVARFERVSGHS</sequence>
<keyword evidence="4" id="KW-1185">Reference proteome</keyword>
<proteinExistence type="predicted"/>
<feature type="signal peptide" evidence="1">
    <location>
        <begin position="1"/>
        <end position="19"/>
    </location>
</feature>
<dbReference type="SUPFAM" id="SSF56672">
    <property type="entry name" value="DNA/RNA polymerases"/>
    <property type="match status" value="1"/>
</dbReference>
<dbReference type="AlphaFoldDB" id="A0ABD3H4L0"/>
<name>A0ABD3H4L0_9MARC</name>
<dbReference type="PANTHER" id="PTHR31635">
    <property type="entry name" value="REVERSE TRANSCRIPTASE DOMAIN-CONTAINING PROTEIN-RELATED"/>
    <property type="match status" value="1"/>
</dbReference>
<feature type="chain" id="PRO_5044785027" description="Reverse transcriptase domain-containing protein" evidence="1">
    <location>
        <begin position="20"/>
        <end position="486"/>
    </location>
</feature>
<feature type="domain" description="Reverse transcriptase" evidence="2">
    <location>
        <begin position="278"/>
        <end position="471"/>
    </location>
</feature>
<organism evidence="3 4">
    <name type="scientific">Riccia sorocarpa</name>
    <dbReference type="NCBI Taxonomy" id="122646"/>
    <lineage>
        <taxon>Eukaryota</taxon>
        <taxon>Viridiplantae</taxon>
        <taxon>Streptophyta</taxon>
        <taxon>Embryophyta</taxon>
        <taxon>Marchantiophyta</taxon>
        <taxon>Marchantiopsida</taxon>
        <taxon>Marchantiidae</taxon>
        <taxon>Marchantiales</taxon>
        <taxon>Ricciaceae</taxon>
        <taxon>Riccia</taxon>
    </lineage>
</organism>
<dbReference type="CDD" id="cd01650">
    <property type="entry name" value="RT_nLTR_like"/>
    <property type="match status" value="1"/>
</dbReference>